<evidence type="ECO:0000313" key="2">
    <source>
        <dbReference type="Proteomes" id="UP000824533"/>
    </source>
</evidence>
<organism evidence="1 2">
    <name type="scientific">Dendrolimus kikuchii</name>
    <dbReference type="NCBI Taxonomy" id="765133"/>
    <lineage>
        <taxon>Eukaryota</taxon>
        <taxon>Metazoa</taxon>
        <taxon>Ecdysozoa</taxon>
        <taxon>Arthropoda</taxon>
        <taxon>Hexapoda</taxon>
        <taxon>Insecta</taxon>
        <taxon>Pterygota</taxon>
        <taxon>Neoptera</taxon>
        <taxon>Endopterygota</taxon>
        <taxon>Lepidoptera</taxon>
        <taxon>Glossata</taxon>
        <taxon>Ditrysia</taxon>
        <taxon>Bombycoidea</taxon>
        <taxon>Lasiocampidae</taxon>
        <taxon>Dendrolimus</taxon>
    </lineage>
</organism>
<gene>
    <name evidence="1" type="ORF">K1T71_011440</name>
</gene>
<sequence>MLRLVVFLAAVLAVRGQTTAVSQCINHAGDLPINTHIEGCITPPCDFPQLSNAVINIVFQTPRTTRSMRTLATAYLTIFGAFPLTVEHDLEDDSWTCNFLSNSYCPVIAGEVLQYELRMYIQPLFFVGVQATVEFRVVDEHQVPIFCIRVPIRVVSPINSPSAKNGTNTITVDLS</sequence>
<protein>
    <submittedName>
        <fullName evidence="1">Uncharacterized protein</fullName>
    </submittedName>
</protein>
<reference evidence="1 2" key="1">
    <citation type="journal article" date="2021" name="Front. Genet.">
        <title>Chromosome-Level Genome Assembly Reveals Significant Gene Expansion in the Toll and IMD Signaling Pathways of Dendrolimus kikuchii.</title>
        <authorList>
            <person name="Zhou J."/>
            <person name="Wu P."/>
            <person name="Xiong Z."/>
            <person name="Liu N."/>
            <person name="Zhao N."/>
            <person name="Ji M."/>
            <person name="Qiu Y."/>
            <person name="Yang B."/>
        </authorList>
    </citation>
    <scope>NUCLEOTIDE SEQUENCE [LARGE SCALE GENOMIC DNA]</scope>
    <source>
        <strain evidence="1">Ann1</strain>
    </source>
</reference>
<dbReference type="EMBL" id="CM034406">
    <property type="protein sequence ID" value="KAJ0173264.1"/>
    <property type="molecule type" value="Genomic_DNA"/>
</dbReference>
<proteinExistence type="predicted"/>
<accession>A0ACC1CNT5</accession>
<name>A0ACC1CNT5_9NEOP</name>
<evidence type="ECO:0000313" key="1">
    <source>
        <dbReference type="EMBL" id="KAJ0173264.1"/>
    </source>
</evidence>
<comment type="caution">
    <text evidence="1">The sequence shown here is derived from an EMBL/GenBank/DDBJ whole genome shotgun (WGS) entry which is preliminary data.</text>
</comment>
<dbReference type="Proteomes" id="UP000824533">
    <property type="component" value="Linkage Group LG20"/>
</dbReference>
<keyword evidence="2" id="KW-1185">Reference proteome</keyword>